<dbReference type="EMBL" id="JAADYS010001579">
    <property type="protein sequence ID" value="KAF4462159.1"/>
    <property type="molecule type" value="Genomic_DNA"/>
</dbReference>
<reference evidence="4 5" key="1">
    <citation type="submission" date="2020-01" db="EMBL/GenBank/DDBJ databases">
        <title>Identification and distribution of gene clusters putatively required for synthesis of sphingolipid metabolism inhibitors in phylogenetically diverse species of the filamentous fungus Fusarium.</title>
        <authorList>
            <person name="Kim H.-S."/>
            <person name="Busman M."/>
            <person name="Brown D.W."/>
            <person name="Divon H."/>
            <person name="Uhlig S."/>
            <person name="Proctor R.H."/>
        </authorList>
    </citation>
    <scope>NUCLEOTIDE SEQUENCE [LARGE SCALE GENOMIC DNA]</scope>
    <source>
        <strain evidence="4 5">NRRL 20459</strain>
    </source>
</reference>
<dbReference type="Proteomes" id="UP000554235">
    <property type="component" value="Unassembled WGS sequence"/>
</dbReference>
<protein>
    <submittedName>
        <fullName evidence="4">N2N2-dimethylguanosine tRNA methyltransferase</fullName>
    </submittedName>
</protein>
<dbReference type="GO" id="GO:0032259">
    <property type="term" value="P:methylation"/>
    <property type="evidence" value="ECO:0007669"/>
    <property type="project" value="UniProtKB-KW"/>
</dbReference>
<keyword evidence="2" id="KW-1133">Transmembrane helix</keyword>
<dbReference type="PANTHER" id="PTHR38409:SF1">
    <property type="entry name" value="MITOCHONDRIAL ADAPTER PROTEIN MCP1"/>
    <property type="match status" value="1"/>
</dbReference>
<dbReference type="OrthoDB" id="10259513at2759"/>
<dbReference type="AlphaFoldDB" id="A0A8H4L6Q1"/>
<dbReference type="Pfam" id="PF07950">
    <property type="entry name" value="MCP1_TM"/>
    <property type="match status" value="1"/>
</dbReference>
<feature type="transmembrane region" description="Helical" evidence="2">
    <location>
        <begin position="110"/>
        <end position="134"/>
    </location>
</feature>
<feature type="transmembrane region" description="Helical" evidence="2">
    <location>
        <begin position="154"/>
        <end position="174"/>
    </location>
</feature>
<dbReference type="GO" id="GO:0055088">
    <property type="term" value="P:lipid homeostasis"/>
    <property type="evidence" value="ECO:0007669"/>
    <property type="project" value="InterPro"/>
</dbReference>
<feature type="region of interest" description="Disordered" evidence="1">
    <location>
        <begin position="67"/>
        <end position="91"/>
    </location>
</feature>
<gene>
    <name evidence="4" type="ORF">FALBO_11039</name>
</gene>
<feature type="transmembrane region" description="Helical" evidence="2">
    <location>
        <begin position="214"/>
        <end position="235"/>
    </location>
</feature>
<keyword evidence="2" id="KW-0812">Transmembrane</keyword>
<accession>A0A8H4L6Q1</accession>
<feature type="transmembrane region" description="Helical" evidence="2">
    <location>
        <begin position="318"/>
        <end position="341"/>
    </location>
</feature>
<keyword evidence="5" id="KW-1185">Reference proteome</keyword>
<feature type="domain" description="Mitochondrial adapter protein MCP1 transmembrane" evidence="3">
    <location>
        <begin position="228"/>
        <end position="344"/>
    </location>
</feature>
<feature type="compositionally biased region" description="Polar residues" evidence="1">
    <location>
        <begin position="1"/>
        <end position="26"/>
    </location>
</feature>
<sequence>MDNLQSPDRRASQASFLSMQSLQQLDPTPIDSPSADPAIDHRDLGPPLRGSDDGYELVDMEDSTATIRAPSTGAPGLSSSANLASSASSGTATGPGPIFYLTRIQKFSSYAMGIFTSLHLANVSLIPAITRSVAGSETYLLMTRELYQTSLSEPLLVALPVIAHVGSGIALRLLRRSQNMKRYGAATPGMYELHRSRTELEDLKSAKAASPWPALSNISLSGYAFTAFFAAHVFVNRILPLEVEGDSSNIGLAYVAHGFARHPVIAWVSYVGLLAAGCGHMIWGQAKWLGLAPSTKTVWGAGSVRLDKKTRRQRRRTWIAVHGAAAALASLWAVGGLGVVARGGLTEGWIGKVYDDIFAAVRL</sequence>
<dbReference type="InterPro" id="IPR039960">
    <property type="entry name" value="MCP1"/>
</dbReference>
<evidence type="ECO:0000313" key="4">
    <source>
        <dbReference type="EMBL" id="KAF4462159.1"/>
    </source>
</evidence>
<keyword evidence="4" id="KW-0489">Methyltransferase</keyword>
<organism evidence="4 5">
    <name type="scientific">Fusarium albosuccineum</name>
    <dbReference type="NCBI Taxonomy" id="1237068"/>
    <lineage>
        <taxon>Eukaryota</taxon>
        <taxon>Fungi</taxon>
        <taxon>Dikarya</taxon>
        <taxon>Ascomycota</taxon>
        <taxon>Pezizomycotina</taxon>
        <taxon>Sordariomycetes</taxon>
        <taxon>Hypocreomycetidae</taxon>
        <taxon>Hypocreales</taxon>
        <taxon>Nectriaceae</taxon>
        <taxon>Fusarium</taxon>
        <taxon>Fusarium decemcellulare species complex</taxon>
    </lineage>
</organism>
<keyword evidence="2" id="KW-0472">Membrane</keyword>
<dbReference type="InterPro" id="IPR012472">
    <property type="entry name" value="MCP1_TM"/>
</dbReference>
<keyword evidence="4" id="KW-0808">Transferase</keyword>
<dbReference type="GO" id="GO:0007005">
    <property type="term" value="P:mitochondrion organization"/>
    <property type="evidence" value="ECO:0007669"/>
    <property type="project" value="TreeGrafter"/>
</dbReference>
<proteinExistence type="predicted"/>
<evidence type="ECO:0000313" key="5">
    <source>
        <dbReference type="Proteomes" id="UP000554235"/>
    </source>
</evidence>
<dbReference type="GO" id="GO:0005741">
    <property type="term" value="C:mitochondrial outer membrane"/>
    <property type="evidence" value="ECO:0007669"/>
    <property type="project" value="TreeGrafter"/>
</dbReference>
<name>A0A8H4L6Q1_9HYPO</name>
<evidence type="ECO:0000256" key="2">
    <source>
        <dbReference type="SAM" id="Phobius"/>
    </source>
</evidence>
<feature type="transmembrane region" description="Helical" evidence="2">
    <location>
        <begin position="264"/>
        <end position="283"/>
    </location>
</feature>
<dbReference type="GO" id="GO:0008168">
    <property type="term" value="F:methyltransferase activity"/>
    <property type="evidence" value="ECO:0007669"/>
    <property type="project" value="UniProtKB-KW"/>
</dbReference>
<comment type="caution">
    <text evidence="4">The sequence shown here is derived from an EMBL/GenBank/DDBJ whole genome shotgun (WGS) entry which is preliminary data.</text>
</comment>
<dbReference type="PANTHER" id="PTHR38409">
    <property type="entry name" value="MDM10-COMPLEMENTING PROTEIN 1"/>
    <property type="match status" value="1"/>
</dbReference>
<evidence type="ECO:0000259" key="3">
    <source>
        <dbReference type="Pfam" id="PF07950"/>
    </source>
</evidence>
<feature type="region of interest" description="Disordered" evidence="1">
    <location>
        <begin position="1"/>
        <end position="55"/>
    </location>
</feature>
<evidence type="ECO:0000256" key="1">
    <source>
        <dbReference type="SAM" id="MobiDB-lite"/>
    </source>
</evidence>
<feature type="compositionally biased region" description="Low complexity" evidence="1">
    <location>
        <begin position="73"/>
        <end position="91"/>
    </location>
</feature>